<keyword evidence="3" id="KW-0813">Transport</keyword>
<feature type="transmembrane region" description="Helical" evidence="8">
    <location>
        <begin position="12"/>
        <end position="35"/>
    </location>
</feature>
<evidence type="ECO:0000259" key="9">
    <source>
        <dbReference type="PROSITE" id="PS50850"/>
    </source>
</evidence>
<keyword evidence="6 8" id="KW-1133">Transmembrane helix</keyword>
<dbReference type="PRINTS" id="PR01036">
    <property type="entry name" value="TCRTETB"/>
</dbReference>
<organism evidence="10 11">
    <name type="scientific">Clostridium aminobutyricum</name>
    <dbReference type="NCBI Taxonomy" id="33953"/>
    <lineage>
        <taxon>Bacteria</taxon>
        <taxon>Bacillati</taxon>
        <taxon>Bacillota</taxon>
        <taxon>Clostridia</taxon>
        <taxon>Eubacteriales</taxon>
        <taxon>Clostridiaceae</taxon>
        <taxon>Clostridium</taxon>
    </lineage>
</organism>
<dbReference type="Gene3D" id="1.20.1720.10">
    <property type="entry name" value="Multidrug resistance protein D"/>
    <property type="match status" value="1"/>
</dbReference>
<feature type="transmembrane region" description="Helical" evidence="8">
    <location>
        <begin position="271"/>
        <end position="294"/>
    </location>
</feature>
<feature type="transmembrane region" description="Helical" evidence="8">
    <location>
        <begin position="82"/>
        <end position="102"/>
    </location>
</feature>
<reference evidence="10" key="1">
    <citation type="submission" date="2021-02" db="EMBL/GenBank/DDBJ databases">
        <title>Abyssanaerobacter marinus gen.nov., sp., nov, anaerobic bacterium isolated from the Onnuri vent field of Indian Ocean and suggestion of Mogibacteriaceae fam. nov., and proposal of reclassification of ambiguous this family's genus member.</title>
        <authorList>
            <person name="Kim Y.J."/>
            <person name="Yang J.-A."/>
        </authorList>
    </citation>
    <scope>NUCLEOTIDE SEQUENCE</scope>
    <source>
        <strain evidence="10">DSM 2634</strain>
    </source>
</reference>
<dbReference type="InterPro" id="IPR004638">
    <property type="entry name" value="EmrB-like"/>
</dbReference>
<comment type="caution">
    <text evidence="10">The sequence shown here is derived from an EMBL/GenBank/DDBJ whole genome shotgun (WGS) entry which is preliminary data.</text>
</comment>
<evidence type="ECO:0000256" key="6">
    <source>
        <dbReference type="ARBA" id="ARBA00022989"/>
    </source>
</evidence>
<feature type="transmembrane region" description="Helical" evidence="8">
    <location>
        <begin position="332"/>
        <end position="352"/>
    </location>
</feature>
<keyword evidence="7 8" id="KW-0472">Membrane</keyword>
<keyword evidence="11" id="KW-1185">Reference proteome</keyword>
<name>A0A939IGE9_CLOAM</name>
<feature type="transmembrane region" description="Helical" evidence="8">
    <location>
        <begin position="108"/>
        <end position="132"/>
    </location>
</feature>
<feature type="transmembrane region" description="Helical" evidence="8">
    <location>
        <begin position="306"/>
        <end position="325"/>
    </location>
</feature>
<dbReference type="InterPro" id="IPR020846">
    <property type="entry name" value="MFS_dom"/>
</dbReference>
<keyword evidence="5 8" id="KW-0812">Transmembrane</keyword>
<comment type="similarity">
    <text evidence="2">Belongs to the major facilitator superfamily. EmrB family.</text>
</comment>
<evidence type="ECO:0000256" key="2">
    <source>
        <dbReference type="ARBA" id="ARBA00008537"/>
    </source>
</evidence>
<dbReference type="CDD" id="cd17503">
    <property type="entry name" value="MFS_LmrB_MDR_like"/>
    <property type="match status" value="1"/>
</dbReference>
<dbReference type="GO" id="GO:0005886">
    <property type="term" value="C:plasma membrane"/>
    <property type="evidence" value="ECO:0007669"/>
    <property type="project" value="UniProtKB-SubCell"/>
</dbReference>
<feature type="transmembrane region" description="Helical" evidence="8">
    <location>
        <begin position="202"/>
        <end position="221"/>
    </location>
</feature>
<feature type="transmembrane region" description="Helical" evidence="8">
    <location>
        <begin position="169"/>
        <end position="190"/>
    </location>
</feature>
<evidence type="ECO:0000313" key="11">
    <source>
        <dbReference type="Proteomes" id="UP000664545"/>
    </source>
</evidence>
<feature type="transmembrane region" description="Helical" evidence="8">
    <location>
        <begin position="372"/>
        <end position="394"/>
    </location>
</feature>
<dbReference type="EMBL" id="JAFJZZ010000001">
    <property type="protein sequence ID" value="MBN7771807.1"/>
    <property type="molecule type" value="Genomic_DNA"/>
</dbReference>
<evidence type="ECO:0000256" key="5">
    <source>
        <dbReference type="ARBA" id="ARBA00022692"/>
    </source>
</evidence>
<feature type="transmembrane region" description="Helical" evidence="8">
    <location>
        <begin position="406"/>
        <end position="426"/>
    </location>
</feature>
<dbReference type="GO" id="GO:0022857">
    <property type="term" value="F:transmembrane transporter activity"/>
    <property type="evidence" value="ECO:0007669"/>
    <property type="project" value="InterPro"/>
</dbReference>
<dbReference type="PANTHER" id="PTHR42718:SF9">
    <property type="entry name" value="MAJOR FACILITATOR SUPERFAMILY MULTIDRUG TRANSPORTER MFSC"/>
    <property type="match status" value="1"/>
</dbReference>
<feature type="transmembrane region" description="Helical" evidence="8">
    <location>
        <begin position="488"/>
        <end position="506"/>
    </location>
</feature>
<evidence type="ECO:0000256" key="7">
    <source>
        <dbReference type="ARBA" id="ARBA00023136"/>
    </source>
</evidence>
<dbReference type="Pfam" id="PF07690">
    <property type="entry name" value="MFS_1"/>
    <property type="match status" value="1"/>
</dbReference>
<dbReference type="PROSITE" id="PS50850">
    <property type="entry name" value="MFS"/>
    <property type="match status" value="1"/>
</dbReference>
<evidence type="ECO:0000313" key="10">
    <source>
        <dbReference type="EMBL" id="MBN7771807.1"/>
    </source>
</evidence>
<proteinExistence type="inferred from homology"/>
<dbReference type="InterPro" id="IPR036259">
    <property type="entry name" value="MFS_trans_sf"/>
</dbReference>
<dbReference type="SUPFAM" id="SSF103473">
    <property type="entry name" value="MFS general substrate transporter"/>
    <property type="match status" value="1"/>
</dbReference>
<feature type="transmembrane region" description="Helical" evidence="8">
    <location>
        <begin position="144"/>
        <end position="163"/>
    </location>
</feature>
<sequence>MNSSTDLKEQAKIPMVPLLVVVVGAFMSFLDSSIVNVALPHMMSVFGISSSDMQWVLTAYMLTSGIVIPTSAFLCKRFGHRRVYIVSLTIFTIGSALCGISWNLSTIIAARIIQAIGGGLVIPVSMAIVYFLAPREKMGMAMGIWGLGAILGPSIGPTLGGYIVDTWSWEWIFFVNLPIGILTVLLCPFYLKETPTDKSVKFDLLGTVFIAVTCFSLLLALSKGTDWGWTSQSIISLFLISGFVLVAFIVWEGSIEHPLIDIRVFKNKVVLASMMAMSLLTIGMMGVIFVVPLYSENLLGYSPLKTGLIMMPMALVSAVMMPISGKLYDKLGAFKIGLVGVIIAMITTLNLQRLGLDTSSGDLQVMLAVRSLGFGLALMPIGNTAMAAVPEALASSTSAIVNTIRQVAGSMGIAAINYIIVIKQAYHQEVLRDLIHYGSYPAYKTMTQLQAAFMSTGMDSVSAQGSALATINGWIVRQGAMDAITDSIAILVLMMVMALPFIFLLSPKQVEGARLRQQKQIQ</sequence>
<keyword evidence="4" id="KW-1003">Cell membrane</keyword>
<feature type="transmembrane region" description="Helical" evidence="8">
    <location>
        <begin position="233"/>
        <end position="251"/>
    </location>
</feature>
<dbReference type="AlphaFoldDB" id="A0A939IGE9"/>
<evidence type="ECO:0000256" key="4">
    <source>
        <dbReference type="ARBA" id="ARBA00022475"/>
    </source>
</evidence>
<dbReference type="NCBIfam" id="TIGR00711">
    <property type="entry name" value="efflux_EmrB"/>
    <property type="match status" value="1"/>
</dbReference>
<dbReference type="RefSeq" id="WP_206580600.1">
    <property type="nucleotide sequence ID" value="NZ_JAFJZZ010000001.1"/>
</dbReference>
<dbReference type="InterPro" id="IPR011701">
    <property type="entry name" value="MFS"/>
</dbReference>
<dbReference type="Gene3D" id="1.20.1250.20">
    <property type="entry name" value="MFS general substrate transporter like domains"/>
    <property type="match status" value="1"/>
</dbReference>
<feature type="domain" description="Major facilitator superfamily (MFS) profile" evidence="9">
    <location>
        <begin position="17"/>
        <end position="510"/>
    </location>
</feature>
<feature type="transmembrane region" description="Helical" evidence="8">
    <location>
        <begin position="55"/>
        <end position="75"/>
    </location>
</feature>
<gene>
    <name evidence="10" type="ORF">JYB65_00330</name>
</gene>
<dbReference type="Proteomes" id="UP000664545">
    <property type="component" value="Unassembled WGS sequence"/>
</dbReference>
<comment type="subcellular location">
    <subcellularLocation>
        <location evidence="1">Cell membrane</location>
        <topology evidence="1">Multi-pass membrane protein</topology>
    </subcellularLocation>
</comment>
<accession>A0A939IGE9</accession>
<evidence type="ECO:0000256" key="1">
    <source>
        <dbReference type="ARBA" id="ARBA00004651"/>
    </source>
</evidence>
<protein>
    <submittedName>
        <fullName evidence="10">DHA2 family efflux MFS transporter permease subunit</fullName>
    </submittedName>
</protein>
<dbReference type="PANTHER" id="PTHR42718">
    <property type="entry name" value="MAJOR FACILITATOR SUPERFAMILY MULTIDRUG TRANSPORTER MFSC"/>
    <property type="match status" value="1"/>
</dbReference>
<evidence type="ECO:0000256" key="8">
    <source>
        <dbReference type="SAM" id="Phobius"/>
    </source>
</evidence>
<evidence type="ECO:0000256" key="3">
    <source>
        <dbReference type="ARBA" id="ARBA00022448"/>
    </source>
</evidence>